<gene>
    <name evidence="7" type="ORF">RDB_LOCUS167468</name>
</gene>
<dbReference type="PROSITE" id="PS52012">
    <property type="entry name" value="CFEM"/>
    <property type="match status" value="1"/>
</dbReference>
<proteinExistence type="predicted"/>
<dbReference type="InterPro" id="IPR008427">
    <property type="entry name" value="Extracellular_membr_CFEM_dom"/>
</dbReference>
<dbReference type="Proteomes" id="UP000663827">
    <property type="component" value="Unassembled WGS sequence"/>
</dbReference>
<keyword evidence="3" id="KW-0732">Signal</keyword>
<dbReference type="GO" id="GO:0005576">
    <property type="term" value="C:extracellular region"/>
    <property type="evidence" value="ECO:0007669"/>
    <property type="project" value="UniProtKB-SubCell"/>
</dbReference>
<dbReference type="Pfam" id="PF05730">
    <property type="entry name" value="CFEM"/>
    <property type="match status" value="1"/>
</dbReference>
<sequence length="146" mass="15913">MTWGVAHILNSISLSCSLCSSTTNHLSTSIILSIDMFHRLSFFFLASLMLVVNAQFPACAQSCLGQAPHGSCSLTSNSCLCQSAEYCNATNDCFRTSCSQADWVTAYNYSVSLCNQAGVTESNTTHPPRKRTLPPAHIRRTNKARL</sequence>
<evidence type="ECO:0000256" key="1">
    <source>
        <dbReference type="ARBA" id="ARBA00004613"/>
    </source>
</evidence>
<feature type="domain" description="CFEM" evidence="6">
    <location>
        <begin position="32"/>
        <end position="141"/>
    </location>
</feature>
<organism evidence="7 8">
    <name type="scientific">Rhizoctonia solani</name>
    <dbReference type="NCBI Taxonomy" id="456999"/>
    <lineage>
        <taxon>Eukaryota</taxon>
        <taxon>Fungi</taxon>
        <taxon>Dikarya</taxon>
        <taxon>Basidiomycota</taxon>
        <taxon>Agaricomycotina</taxon>
        <taxon>Agaricomycetes</taxon>
        <taxon>Cantharellales</taxon>
        <taxon>Ceratobasidiaceae</taxon>
        <taxon>Rhizoctonia</taxon>
    </lineage>
</organism>
<comment type="subcellular location">
    <subcellularLocation>
        <location evidence="1">Secreted</location>
    </subcellularLocation>
</comment>
<keyword evidence="2" id="KW-0964">Secreted</keyword>
<evidence type="ECO:0000256" key="3">
    <source>
        <dbReference type="ARBA" id="ARBA00022729"/>
    </source>
</evidence>
<keyword evidence="4" id="KW-1015">Disulfide bond</keyword>
<evidence type="ECO:0000256" key="5">
    <source>
        <dbReference type="SAM" id="MobiDB-lite"/>
    </source>
</evidence>
<evidence type="ECO:0000256" key="2">
    <source>
        <dbReference type="ARBA" id="ARBA00022525"/>
    </source>
</evidence>
<evidence type="ECO:0000313" key="8">
    <source>
        <dbReference type="Proteomes" id="UP000663827"/>
    </source>
</evidence>
<evidence type="ECO:0000313" key="7">
    <source>
        <dbReference type="EMBL" id="CAE7221429.1"/>
    </source>
</evidence>
<feature type="compositionally biased region" description="Basic residues" evidence="5">
    <location>
        <begin position="127"/>
        <end position="146"/>
    </location>
</feature>
<dbReference type="AlphaFoldDB" id="A0A8H3EAU0"/>
<evidence type="ECO:0000256" key="4">
    <source>
        <dbReference type="ARBA" id="ARBA00023157"/>
    </source>
</evidence>
<dbReference type="SMART" id="SM00747">
    <property type="entry name" value="CFEM"/>
    <property type="match status" value="1"/>
</dbReference>
<name>A0A8H3EAU0_9AGAM</name>
<accession>A0A8H3EAU0</accession>
<evidence type="ECO:0000259" key="6">
    <source>
        <dbReference type="PROSITE" id="PS52012"/>
    </source>
</evidence>
<feature type="region of interest" description="Disordered" evidence="5">
    <location>
        <begin position="120"/>
        <end position="146"/>
    </location>
</feature>
<protein>
    <recommendedName>
        <fullName evidence="6">CFEM domain-containing protein</fullName>
    </recommendedName>
</protein>
<dbReference type="EMBL" id="CAJNJQ010005814">
    <property type="protein sequence ID" value="CAE7221429.1"/>
    <property type="molecule type" value="Genomic_DNA"/>
</dbReference>
<comment type="caution">
    <text evidence="7">The sequence shown here is derived from an EMBL/GenBank/DDBJ whole genome shotgun (WGS) entry which is preliminary data.</text>
</comment>
<reference evidence="7" key="1">
    <citation type="submission" date="2021-01" db="EMBL/GenBank/DDBJ databases">
        <authorList>
            <person name="Kaushik A."/>
        </authorList>
    </citation>
    <scope>NUCLEOTIDE SEQUENCE</scope>
    <source>
        <strain evidence="7">AG5</strain>
    </source>
</reference>